<feature type="chain" id="PRO_5046488148" evidence="1">
    <location>
        <begin position="28"/>
        <end position="214"/>
    </location>
</feature>
<dbReference type="RefSeq" id="WP_311885773.1">
    <property type="nucleotide sequence ID" value="NZ_CP119391.1"/>
</dbReference>
<dbReference type="SUPFAM" id="SSF56925">
    <property type="entry name" value="OMPA-like"/>
    <property type="match status" value="1"/>
</dbReference>
<dbReference type="EMBL" id="CP119391">
    <property type="protein sequence ID" value="WNK21579.1"/>
    <property type="molecule type" value="Genomic_DNA"/>
</dbReference>
<keyword evidence="3" id="KW-1185">Reference proteome</keyword>
<evidence type="ECO:0000256" key="1">
    <source>
        <dbReference type="SAM" id="SignalP"/>
    </source>
</evidence>
<keyword evidence="1" id="KW-0732">Signal</keyword>
<dbReference type="InterPro" id="IPR011250">
    <property type="entry name" value="OMP/PagP_B-barrel"/>
</dbReference>
<protein>
    <submittedName>
        <fullName evidence="2">Outer membrane beta-barrel protein</fullName>
    </submittedName>
</protein>
<name>A0ABY9Z368_9GAMM</name>
<accession>A0ABY9Z368</accession>
<dbReference type="Proteomes" id="UP001301869">
    <property type="component" value="Chromosome"/>
</dbReference>
<evidence type="ECO:0000313" key="2">
    <source>
        <dbReference type="EMBL" id="WNK21579.1"/>
    </source>
</evidence>
<proteinExistence type="predicted"/>
<dbReference type="InterPro" id="IPR005618">
    <property type="entry name" value="OMPW"/>
</dbReference>
<dbReference type="PANTHER" id="PTHR36920">
    <property type="match status" value="1"/>
</dbReference>
<dbReference type="PANTHER" id="PTHR36920:SF1">
    <property type="entry name" value="OUTER MEMBRANE PROTEIN W"/>
    <property type="match status" value="1"/>
</dbReference>
<feature type="signal peptide" evidence="1">
    <location>
        <begin position="1"/>
        <end position="27"/>
    </location>
</feature>
<dbReference type="Pfam" id="PF03922">
    <property type="entry name" value="OmpW"/>
    <property type="match status" value="1"/>
</dbReference>
<sequence>MRHTVLPALLAAGVAAAAFTASTQAFAYGAGDLYTRVGVAKVSPKSDNGDIHALGMTGLGVDVDDDTGFAFTLGYRFHDKLGLELLAAQPFKHDISIADGAVNGETKHLPPTLTLQYYPLGGTPARVQPYIGAGVNYTHFSDEEVDVPGASLDLDDSWGAAGQLGIDVLIDEHWAMNAAAWYIDIDTDAKVAGADAGTVEIDPVVVMGGISYRF</sequence>
<gene>
    <name evidence="2" type="ORF">P1P91_09900</name>
</gene>
<organism evidence="2 3">
    <name type="scientific">Halomonas piscis</name>
    <dbReference type="NCBI Taxonomy" id="3031727"/>
    <lineage>
        <taxon>Bacteria</taxon>
        <taxon>Pseudomonadati</taxon>
        <taxon>Pseudomonadota</taxon>
        <taxon>Gammaproteobacteria</taxon>
        <taxon>Oceanospirillales</taxon>
        <taxon>Halomonadaceae</taxon>
        <taxon>Halomonas</taxon>
    </lineage>
</organism>
<reference evidence="2 3" key="1">
    <citation type="submission" date="2023-03" db="EMBL/GenBank/DDBJ databases">
        <title>Halomonas sp. nov., isolated from Korean tranditional fermented seafood 'Jeotgal'.</title>
        <authorList>
            <person name="Kim B."/>
            <person name="Shin N.-R."/>
        </authorList>
    </citation>
    <scope>NUCLEOTIDE SEQUENCE [LARGE SCALE GENOMIC DNA]</scope>
    <source>
        <strain evidence="2 3">SG2L-4</strain>
    </source>
</reference>
<dbReference type="Gene3D" id="2.40.160.20">
    <property type="match status" value="1"/>
</dbReference>
<evidence type="ECO:0000313" key="3">
    <source>
        <dbReference type="Proteomes" id="UP001301869"/>
    </source>
</evidence>